<proteinExistence type="predicted"/>
<evidence type="ECO:0000313" key="6">
    <source>
        <dbReference type="Proteomes" id="UP000052013"/>
    </source>
</evidence>
<dbReference type="STRING" id="1423739.FC85_GL002615"/>
<dbReference type="InterPro" id="IPR018062">
    <property type="entry name" value="HTH_AraC-typ_CS"/>
</dbReference>
<evidence type="ECO:0000313" key="5">
    <source>
        <dbReference type="EMBL" id="KRL67758.1"/>
    </source>
</evidence>
<evidence type="ECO:0000259" key="4">
    <source>
        <dbReference type="PROSITE" id="PS01124"/>
    </source>
</evidence>
<dbReference type="Gene3D" id="1.10.10.60">
    <property type="entry name" value="Homeodomain-like"/>
    <property type="match status" value="2"/>
</dbReference>
<gene>
    <name evidence="5" type="ORF">FC85_GL002615</name>
</gene>
<dbReference type="AlphaFoldDB" id="A0A0R1SGK9"/>
<comment type="caution">
    <text evidence="5">The sequence shown here is derived from an EMBL/GenBank/DDBJ whole genome shotgun (WGS) entry which is preliminary data.</text>
</comment>
<dbReference type="SUPFAM" id="SSF46689">
    <property type="entry name" value="Homeodomain-like"/>
    <property type="match status" value="1"/>
</dbReference>
<keyword evidence="2" id="KW-0238">DNA-binding</keyword>
<dbReference type="PROSITE" id="PS01124">
    <property type="entry name" value="HTH_ARAC_FAMILY_2"/>
    <property type="match status" value="1"/>
</dbReference>
<dbReference type="PATRIC" id="fig|1423739.3.peg.2712"/>
<dbReference type="PANTHER" id="PTHR43280">
    <property type="entry name" value="ARAC-FAMILY TRANSCRIPTIONAL REGULATOR"/>
    <property type="match status" value="1"/>
</dbReference>
<dbReference type="GO" id="GO:0043565">
    <property type="term" value="F:sequence-specific DNA binding"/>
    <property type="evidence" value="ECO:0007669"/>
    <property type="project" value="InterPro"/>
</dbReference>
<dbReference type="Proteomes" id="UP000052013">
    <property type="component" value="Unassembled WGS sequence"/>
</dbReference>
<keyword evidence="1" id="KW-0805">Transcription regulation</keyword>
<protein>
    <submittedName>
        <fullName evidence="5">AraC family transcriptional regulator</fullName>
    </submittedName>
</protein>
<evidence type="ECO:0000256" key="2">
    <source>
        <dbReference type="ARBA" id="ARBA00023125"/>
    </source>
</evidence>
<sequence length="402" mass="45474">MDFSARLRKKVTILDSMTLFLEATGFPAARFNANDLTRCPTQQIGHLSSKLYQDICQIVPKKVIKVMLIEHSPRMYSIVVPGTPDFWIVGPFGINLSDQSFAGHYLIALSQNRATINISYDRLKYLVTLLGNLTDTPDNFDLKQIFDSRLKCPINDFEILAVKSFEHGTHVSYDFERAISLAIETGSVREVPKYLTSLIRSGRIGKLSDEGDLRSIKNWGIIGISVFIRSAIRGGVDPDQGYSLNDQYVRKLDQLTSTEAVIHYIFNCVIELAETVNHLYVSDLSHPVRQIYETILNDPISLKTISDYAASVQLSLRYLASLFNKEVGVSIINFRTLVRIQHAIQMLTTTDQSITEIATNLNFSDQPYFTRVFSKIVAHSPGEVRRHPNLANNWHLQNFLKA</sequence>
<feature type="domain" description="HTH araC/xylS-type" evidence="4">
    <location>
        <begin position="286"/>
        <end position="387"/>
    </location>
</feature>
<dbReference type="EMBL" id="AZEY01000029">
    <property type="protein sequence ID" value="KRL67758.1"/>
    <property type="molecule type" value="Genomic_DNA"/>
</dbReference>
<dbReference type="GO" id="GO:0003700">
    <property type="term" value="F:DNA-binding transcription factor activity"/>
    <property type="evidence" value="ECO:0007669"/>
    <property type="project" value="InterPro"/>
</dbReference>
<name>A0A0R1SGK9_9LACO</name>
<dbReference type="SMART" id="SM00342">
    <property type="entry name" value="HTH_ARAC"/>
    <property type="match status" value="1"/>
</dbReference>
<accession>A0A0R1SGK9</accession>
<keyword evidence="3" id="KW-0804">Transcription</keyword>
<dbReference type="PROSITE" id="PS00041">
    <property type="entry name" value="HTH_ARAC_FAMILY_1"/>
    <property type="match status" value="1"/>
</dbReference>
<dbReference type="Pfam" id="PF12833">
    <property type="entry name" value="HTH_18"/>
    <property type="match status" value="1"/>
</dbReference>
<dbReference type="PANTHER" id="PTHR43280:SF2">
    <property type="entry name" value="HTH-TYPE TRANSCRIPTIONAL REGULATOR EXSA"/>
    <property type="match status" value="1"/>
</dbReference>
<dbReference type="InterPro" id="IPR018060">
    <property type="entry name" value="HTH_AraC"/>
</dbReference>
<evidence type="ECO:0000256" key="1">
    <source>
        <dbReference type="ARBA" id="ARBA00023015"/>
    </source>
</evidence>
<dbReference type="InterPro" id="IPR009057">
    <property type="entry name" value="Homeodomain-like_sf"/>
</dbReference>
<reference evidence="5 6" key="1">
    <citation type="journal article" date="2015" name="Genome Announc.">
        <title>Expanding the biotechnology potential of lactobacilli through comparative genomics of 213 strains and associated genera.</title>
        <authorList>
            <person name="Sun Z."/>
            <person name="Harris H.M."/>
            <person name="McCann A."/>
            <person name="Guo C."/>
            <person name="Argimon S."/>
            <person name="Zhang W."/>
            <person name="Yang X."/>
            <person name="Jeffery I.B."/>
            <person name="Cooney J.C."/>
            <person name="Kagawa T.F."/>
            <person name="Liu W."/>
            <person name="Song Y."/>
            <person name="Salvetti E."/>
            <person name="Wrobel A."/>
            <person name="Rasinkangas P."/>
            <person name="Parkhill J."/>
            <person name="Rea M.C."/>
            <person name="O'Sullivan O."/>
            <person name="Ritari J."/>
            <person name="Douillard F.P."/>
            <person name="Paul Ross R."/>
            <person name="Yang R."/>
            <person name="Briner A.E."/>
            <person name="Felis G.E."/>
            <person name="de Vos W.M."/>
            <person name="Barrangou R."/>
            <person name="Klaenhammer T.R."/>
            <person name="Caufield P.W."/>
            <person name="Cui Y."/>
            <person name="Zhang H."/>
            <person name="O'Toole P.W."/>
        </authorList>
    </citation>
    <scope>NUCLEOTIDE SEQUENCE [LARGE SCALE GENOMIC DNA]</scope>
    <source>
        <strain evidence="5 6">DSM 14421</strain>
    </source>
</reference>
<organism evidence="5 6">
    <name type="scientific">Lentilactobacillus diolivorans DSM 14421</name>
    <dbReference type="NCBI Taxonomy" id="1423739"/>
    <lineage>
        <taxon>Bacteria</taxon>
        <taxon>Bacillati</taxon>
        <taxon>Bacillota</taxon>
        <taxon>Bacilli</taxon>
        <taxon>Lactobacillales</taxon>
        <taxon>Lactobacillaceae</taxon>
        <taxon>Lentilactobacillus</taxon>
    </lineage>
</organism>
<evidence type="ECO:0000256" key="3">
    <source>
        <dbReference type="ARBA" id="ARBA00023163"/>
    </source>
</evidence>